<dbReference type="eggNOG" id="COG0739">
    <property type="taxonomic scope" value="Bacteria"/>
</dbReference>
<evidence type="ECO:0000313" key="5">
    <source>
        <dbReference type="EMBL" id="CCC57764.1"/>
    </source>
</evidence>
<gene>
    <name evidence="5" type="ORF">CAAU_0114</name>
</gene>
<evidence type="ECO:0000259" key="3">
    <source>
        <dbReference type="PROSITE" id="PS51109"/>
    </source>
</evidence>
<dbReference type="InterPro" id="IPR050570">
    <property type="entry name" value="Cell_wall_metabolism_enzyme"/>
</dbReference>
<keyword evidence="2" id="KW-0812">Transmembrane</keyword>
<evidence type="ECO:0000256" key="2">
    <source>
        <dbReference type="SAM" id="Phobius"/>
    </source>
</evidence>
<dbReference type="STRING" id="857293.CAAU_0114"/>
<dbReference type="PROSITE" id="PS51109">
    <property type="entry name" value="G5"/>
    <property type="match status" value="1"/>
</dbReference>
<dbReference type="InterPro" id="IPR036779">
    <property type="entry name" value="LysM_dom_sf"/>
</dbReference>
<dbReference type="Gene3D" id="3.10.350.10">
    <property type="entry name" value="LysM domain"/>
    <property type="match status" value="1"/>
</dbReference>
<dbReference type="MEROPS" id="M23.009"/>
<dbReference type="SMART" id="SM01208">
    <property type="entry name" value="G5"/>
    <property type="match status" value="1"/>
</dbReference>
<proteinExistence type="predicted"/>
<dbReference type="GO" id="GO:0004222">
    <property type="term" value="F:metalloendopeptidase activity"/>
    <property type="evidence" value="ECO:0007669"/>
    <property type="project" value="TreeGrafter"/>
</dbReference>
<name>G0V3S4_9CLOT</name>
<dbReference type="CDD" id="cd00118">
    <property type="entry name" value="LysM"/>
    <property type="match status" value="1"/>
</dbReference>
<dbReference type="AlphaFoldDB" id="G0V3S4"/>
<dbReference type="CDD" id="cd12797">
    <property type="entry name" value="M23_peptidase"/>
    <property type="match status" value="1"/>
</dbReference>
<dbReference type="SMART" id="SM00257">
    <property type="entry name" value="LysM"/>
    <property type="match status" value="1"/>
</dbReference>
<dbReference type="Pfam" id="PF01476">
    <property type="entry name" value="LysM"/>
    <property type="match status" value="1"/>
</dbReference>
<dbReference type="InterPro" id="IPR018392">
    <property type="entry name" value="LysM"/>
</dbReference>
<keyword evidence="1" id="KW-0732">Signal</keyword>
<dbReference type="SUPFAM" id="SSF51261">
    <property type="entry name" value="Duplicated hybrid motif"/>
    <property type="match status" value="1"/>
</dbReference>
<dbReference type="InterPro" id="IPR011055">
    <property type="entry name" value="Dup_hybrid_motif"/>
</dbReference>
<dbReference type="Gene3D" id="2.70.70.10">
    <property type="entry name" value="Glucose Permease (Domain IIA)"/>
    <property type="match status" value="1"/>
</dbReference>
<dbReference type="Pfam" id="PF07501">
    <property type="entry name" value="G5"/>
    <property type="match status" value="1"/>
</dbReference>
<keyword evidence="2" id="KW-1133">Transmembrane helix</keyword>
<dbReference type="InterPro" id="IPR011098">
    <property type="entry name" value="G5_dom"/>
</dbReference>
<organism evidence="5 6">
    <name type="scientific">Caloramator australicus RC3</name>
    <dbReference type="NCBI Taxonomy" id="857293"/>
    <lineage>
        <taxon>Bacteria</taxon>
        <taxon>Bacillati</taxon>
        <taxon>Bacillota</taxon>
        <taxon>Clostridia</taxon>
        <taxon>Eubacteriales</taxon>
        <taxon>Clostridiaceae</taxon>
        <taxon>Caloramator</taxon>
    </lineage>
</organism>
<feature type="transmembrane region" description="Helical" evidence="2">
    <location>
        <begin position="25"/>
        <end position="46"/>
    </location>
</feature>
<dbReference type="Gene3D" id="2.20.230.10">
    <property type="entry name" value="Resuscitation-promoting factor rpfb"/>
    <property type="match status" value="1"/>
</dbReference>
<sequence>MQGEGKVDFLSKLSKNLKFYKKIDIFSILGFLVGIFVAISCIDINIDKESAYIIKINGSNIGVVKGIETYKNVLNSIKETEGETPLNSISYERVNFLKTNFLSEKELEYNIRERLGLKARVYSIKINGEEIAKVKYYEDYQNLLDKIKKYYYPKVQGDVKIISATIKENIEAVETFDYYKNTMDIDDILQKIADGQMLTYEYEVKQGDTVWDISLKNDISIEDIKLANPDLNIDKIQIGQKIKFIKKKPYVNVEIVAIINAKEEIPYDTKKIIDKSLKQGIEKVKEEGKNGLAHVEKKVYILNDDVIQEDVLSSKVLKEPKDEILIVGGKKTSSSYMAFGGFIRPSRGRITSRFGYRWGRMHEGVDIAAPTGTPIYAAASGKVVFAGWKSGYGKCVILKHGDGYHTVYGHASKIYVSIGEYIDRGQKIAAVGSTGRSTGPHLHFEVRKNGVPKNPLKYIR</sequence>
<reference evidence="5 6" key="1">
    <citation type="journal article" date="2011" name="J. Bacteriol.">
        <title>Draft genome sequence of Caloramator australicus strain RC3T, a thermoanaerobe from the Great Artesian Basin of Australia.</title>
        <authorList>
            <person name="Ogg C.D."/>
            <person name="Patel B.K.C."/>
        </authorList>
    </citation>
    <scope>NUCLEOTIDE SEQUENCE [LARGE SCALE GENOMIC DNA]</scope>
    <source>
        <strain evidence="5 6">RC3</strain>
    </source>
</reference>
<dbReference type="PANTHER" id="PTHR21666">
    <property type="entry name" value="PEPTIDASE-RELATED"/>
    <property type="match status" value="1"/>
</dbReference>
<dbReference type="SUPFAM" id="SSF54106">
    <property type="entry name" value="LysM domain"/>
    <property type="match status" value="1"/>
</dbReference>
<dbReference type="RefSeq" id="WP_008907487.1">
    <property type="nucleotide sequence ID" value="NZ_CAKP01000002.1"/>
</dbReference>
<dbReference type="PROSITE" id="PS51782">
    <property type="entry name" value="LYSM"/>
    <property type="match status" value="1"/>
</dbReference>
<dbReference type="InterPro" id="IPR016047">
    <property type="entry name" value="M23ase_b-sheet_dom"/>
</dbReference>
<dbReference type="EMBL" id="CAKP01000002">
    <property type="protein sequence ID" value="CCC57764.1"/>
    <property type="molecule type" value="Genomic_DNA"/>
</dbReference>
<feature type="domain" description="LysM" evidence="4">
    <location>
        <begin position="200"/>
        <end position="244"/>
    </location>
</feature>
<dbReference type="OrthoDB" id="9809488at2"/>
<dbReference type="Proteomes" id="UP000007652">
    <property type="component" value="Unassembled WGS sequence"/>
</dbReference>
<evidence type="ECO:0000259" key="4">
    <source>
        <dbReference type="PROSITE" id="PS51782"/>
    </source>
</evidence>
<dbReference type="PANTHER" id="PTHR21666:SF270">
    <property type="entry name" value="MUREIN HYDROLASE ACTIVATOR ENVC"/>
    <property type="match status" value="1"/>
</dbReference>
<evidence type="ECO:0000313" key="6">
    <source>
        <dbReference type="Proteomes" id="UP000007652"/>
    </source>
</evidence>
<protein>
    <submittedName>
        <fullName evidence="5">Membrane proteins related to metalloendopeptidases</fullName>
    </submittedName>
</protein>
<dbReference type="Pfam" id="PF01551">
    <property type="entry name" value="Peptidase_M23"/>
    <property type="match status" value="1"/>
</dbReference>
<keyword evidence="6" id="KW-1185">Reference proteome</keyword>
<keyword evidence="2" id="KW-0472">Membrane</keyword>
<accession>G0V3S4</accession>
<feature type="domain" description="G5" evidence="3">
    <location>
        <begin position="250"/>
        <end position="331"/>
    </location>
</feature>
<comment type="caution">
    <text evidence="5">The sequence shown here is derived from an EMBL/GenBank/DDBJ whole genome shotgun (WGS) entry which is preliminary data.</text>
</comment>
<evidence type="ECO:0000256" key="1">
    <source>
        <dbReference type="ARBA" id="ARBA00022729"/>
    </source>
</evidence>